<sequence length="66" mass="7060">MSKPVPARGAEALFAAARQTASPPIIYSKPVAPELPQPYTLPPGVAARRHAQILNCCVVNGRRKPE</sequence>
<keyword evidence="2" id="KW-1185">Reference proteome</keyword>
<accession>A0ABX8URE5</accession>
<dbReference type="RefSeq" id="WP_219799167.1">
    <property type="nucleotide sequence ID" value="NZ_CP080095.1"/>
</dbReference>
<evidence type="ECO:0000313" key="1">
    <source>
        <dbReference type="EMBL" id="QYD69830.1"/>
    </source>
</evidence>
<proteinExistence type="predicted"/>
<dbReference type="Proteomes" id="UP000826462">
    <property type="component" value="Chromosome 1"/>
</dbReference>
<protein>
    <submittedName>
        <fullName evidence="1">Uncharacterized protein</fullName>
    </submittedName>
</protein>
<organism evidence="1 2">
    <name type="scientific">Paraburkholderia edwinii</name>
    <dbReference type="NCBI Taxonomy" id="2861782"/>
    <lineage>
        <taxon>Bacteria</taxon>
        <taxon>Pseudomonadati</taxon>
        <taxon>Pseudomonadota</taxon>
        <taxon>Betaproteobacteria</taxon>
        <taxon>Burkholderiales</taxon>
        <taxon>Burkholderiaceae</taxon>
        <taxon>Paraburkholderia</taxon>
    </lineage>
</organism>
<evidence type="ECO:0000313" key="2">
    <source>
        <dbReference type="Proteomes" id="UP000826462"/>
    </source>
</evidence>
<name>A0ABX8URE5_9BURK</name>
<dbReference type="EMBL" id="CP080095">
    <property type="protein sequence ID" value="QYD69830.1"/>
    <property type="molecule type" value="Genomic_DNA"/>
</dbReference>
<reference evidence="1 2" key="1">
    <citation type="submission" date="2021-07" db="EMBL/GenBank/DDBJ databases">
        <title>Paraburkholderia edwinii protects Aspergillus sp. from phenazines by acting as a toxin sponge.</title>
        <authorList>
            <person name="Dahlstrom K.M."/>
            <person name="Newman D.K."/>
        </authorList>
    </citation>
    <scope>NUCLEOTIDE SEQUENCE [LARGE SCALE GENOMIC DNA]</scope>
    <source>
        <strain evidence="1 2">Pe01</strain>
    </source>
</reference>
<gene>
    <name evidence="1" type="ORF">KZJ38_05645</name>
</gene>